<evidence type="ECO:0000256" key="3">
    <source>
        <dbReference type="ARBA" id="ARBA00023163"/>
    </source>
</evidence>
<protein>
    <submittedName>
        <fullName evidence="5">AraC-type DNA-binding protein</fullName>
    </submittedName>
</protein>
<dbReference type="PANTHER" id="PTHR43280:SF32">
    <property type="entry name" value="TRANSCRIPTIONAL REGULATORY PROTEIN"/>
    <property type="match status" value="1"/>
</dbReference>
<sequence>MTHKDIVFHNLHDLFKMIDKNSDHQQCNNDFFIIRESHDFDKNSYKYPFRTDNCTIMLITEGEGNMQVNLEEINIKKDDIVIIPPNSIIHPANKGSYGRAKGIVFNDSFVQKNIRHMHYINEIIFFSERNTPILHPDFNERETIRFLLDKISLADEQENYYSKDIINHYFNALLLELMILYRYSDARVIDPKTSRKKDMINQFLVLLSEHSKKERTVEFYAEKLFVTPSYLTRIVKEASGESTRTIITNSVIIEARDLLLNSNLSITQIAEELNFSDQSFFGKFFKKKMKMSPKMFRAKNK</sequence>
<evidence type="ECO:0000259" key="4">
    <source>
        <dbReference type="PROSITE" id="PS01124"/>
    </source>
</evidence>
<dbReference type="Gene3D" id="1.10.10.60">
    <property type="entry name" value="Homeodomain-like"/>
    <property type="match status" value="1"/>
</dbReference>
<dbReference type="PROSITE" id="PS01124">
    <property type="entry name" value="HTH_ARAC_FAMILY_2"/>
    <property type="match status" value="1"/>
</dbReference>
<dbReference type="GO" id="GO:0003700">
    <property type="term" value="F:DNA-binding transcription factor activity"/>
    <property type="evidence" value="ECO:0007669"/>
    <property type="project" value="InterPro"/>
</dbReference>
<dbReference type="GO" id="GO:0043565">
    <property type="term" value="F:sequence-specific DNA binding"/>
    <property type="evidence" value="ECO:0007669"/>
    <property type="project" value="InterPro"/>
</dbReference>
<keyword evidence="2 5" id="KW-0238">DNA-binding</keyword>
<proteinExistence type="predicted"/>
<dbReference type="EMBL" id="FNDW01000001">
    <property type="protein sequence ID" value="SDH69658.1"/>
    <property type="molecule type" value="Genomic_DNA"/>
</dbReference>
<feature type="domain" description="HTH araC/xylS-type" evidence="4">
    <location>
        <begin position="201"/>
        <end position="299"/>
    </location>
</feature>
<dbReference type="PANTHER" id="PTHR43280">
    <property type="entry name" value="ARAC-FAMILY TRANSCRIPTIONAL REGULATOR"/>
    <property type="match status" value="1"/>
</dbReference>
<name>A0A1G8EIB7_9FLAO</name>
<keyword evidence="1" id="KW-0805">Transcription regulation</keyword>
<dbReference type="Pfam" id="PF12833">
    <property type="entry name" value="HTH_18"/>
    <property type="match status" value="1"/>
</dbReference>
<dbReference type="OrthoDB" id="632644at2"/>
<dbReference type="RefSeq" id="WP_089854420.1">
    <property type="nucleotide sequence ID" value="NZ_FNDW01000001.1"/>
</dbReference>
<dbReference type="SUPFAM" id="SSF51215">
    <property type="entry name" value="Regulatory protein AraC"/>
    <property type="match status" value="1"/>
</dbReference>
<dbReference type="InterPro" id="IPR018060">
    <property type="entry name" value="HTH_AraC"/>
</dbReference>
<organism evidence="5 6">
    <name type="scientific">Chryseobacterium taeanense</name>
    <dbReference type="NCBI Taxonomy" id="311334"/>
    <lineage>
        <taxon>Bacteria</taxon>
        <taxon>Pseudomonadati</taxon>
        <taxon>Bacteroidota</taxon>
        <taxon>Flavobacteriia</taxon>
        <taxon>Flavobacteriales</taxon>
        <taxon>Weeksellaceae</taxon>
        <taxon>Chryseobacterium group</taxon>
        <taxon>Chryseobacterium</taxon>
    </lineage>
</organism>
<dbReference type="InterPro" id="IPR003313">
    <property type="entry name" value="AraC-bd"/>
</dbReference>
<dbReference type="AlphaFoldDB" id="A0A1G8EIB7"/>
<evidence type="ECO:0000256" key="2">
    <source>
        <dbReference type="ARBA" id="ARBA00023125"/>
    </source>
</evidence>
<dbReference type="InterPro" id="IPR009057">
    <property type="entry name" value="Homeodomain-like_sf"/>
</dbReference>
<evidence type="ECO:0000256" key="1">
    <source>
        <dbReference type="ARBA" id="ARBA00023015"/>
    </source>
</evidence>
<evidence type="ECO:0000313" key="6">
    <source>
        <dbReference type="Proteomes" id="UP000198869"/>
    </source>
</evidence>
<dbReference type="STRING" id="311334.SAMN05421846_101594"/>
<dbReference type="InterPro" id="IPR037923">
    <property type="entry name" value="HTH-like"/>
</dbReference>
<keyword evidence="6" id="KW-1185">Reference proteome</keyword>
<dbReference type="SMART" id="SM00342">
    <property type="entry name" value="HTH_ARAC"/>
    <property type="match status" value="1"/>
</dbReference>
<reference evidence="6" key="1">
    <citation type="submission" date="2016-10" db="EMBL/GenBank/DDBJ databases">
        <authorList>
            <person name="Varghese N."/>
            <person name="Submissions S."/>
        </authorList>
    </citation>
    <scope>NUCLEOTIDE SEQUENCE [LARGE SCALE GENOMIC DNA]</scope>
    <source>
        <strain evidence="6">DSM 17071</strain>
    </source>
</reference>
<gene>
    <name evidence="5" type="ORF">SAMN05421846_101594</name>
</gene>
<keyword evidence="3" id="KW-0804">Transcription</keyword>
<dbReference type="Pfam" id="PF02311">
    <property type="entry name" value="AraC_binding"/>
    <property type="match status" value="1"/>
</dbReference>
<accession>A0A1G8EIB7</accession>
<dbReference type="Proteomes" id="UP000198869">
    <property type="component" value="Unassembled WGS sequence"/>
</dbReference>
<evidence type="ECO:0000313" key="5">
    <source>
        <dbReference type="EMBL" id="SDH69658.1"/>
    </source>
</evidence>
<dbReference type="SUPFAM" id="SSF46689">
    <property type="entry name" value="Homeodomain-like"/>
    <property type="match status" value="1"/>
</dbReference>